<evidence type="ECO:0008006" key="14">
    <source>
        <dbReference type="Google" id="ProtNLM"/>
    </source>
</evidence>
<dbReference type="Gene3D" id="1.10.10.440">
    <property type="entry name" value="FF domain"/>
    <property type="match status" value="2"/>
</dbReference>
<keyword evidence="3" id="KW-0677">Repeat</keyword>
<dbReference type="AlphaFoldDB" id="A0A8S9S8U1"/>
<dbReference type="PROSITE" id="PS51676">
    <property type="entry name" value="FF"/>
    <property type="match status" value="2"/>
</dbReference>
<protein>
    <recommendedName>
        <fullName evidence="14">Pre-mRNA-processing protein 40A</fullName>
    </recommendedName>
</protein>
<dbReference type="SMART" id="SM00441">
    <property type="entry name" value="FF"/>
    <property type="match status" value="2"/>
</dbReference>
<accession>A0A8S9S8U1</accession>
<organism evidence="12 13">
    <name type="scientific">Brassica cretica</name>
    <name type="common">Mustard</name>
    <dbReference type="NCBI Taxonomy" id="69181"/>
    <lineage>
        <taxon>Eukaryota</taxon>
        <taxon>Viridiplantae</taxon>
        <taxon>Streptophyta</taxon>
        <taxon>Embryophyta</taxon>
        <taxon>Tracheophyta</taxon>
        <taxon>Spermatophyta</taxon>
        <taxon>Magnoliopsida</taxon>
        <taxon>eudicotyledons</taxon>
        <taxon>Gunneridae</taxon>
        <taxon>Pentapetalae</taxon>
        <taxon>rosids</taxon>
        <taxon>malvids</taxon>
        <taxon>Brassicales</taxon>
        <taxon>Brassicaceae</taxon>
        <taxon>Brassiceae</taxon>
        <taxon>Brassica</taxon>
    </lineage>
</organism>
<evidence type="ECO:0000259" key="10">
    <source>
        <dbReference type="PROSITE" id="PS50020"/>
    </source>
</evidence>
<evidence type="ECO:0000256" key="6">
    <source>
        <dbReference type="ARBA" id="ARBA00056384"/>
    </source>
</evidence>
<dbReference type="GO" id="GO:0045292">
    <property type="term" value="P:mRNA cis splicing, via spliceosome"/>
    <property type="evidence" value="ECO:0007669"/>
    <property type="project" value="InterPro"/>
</dbReference>
<keyword evidence="4" id="KW-0508">mRNA splicing</keyword>
<dbReference type="Gene3D" id="2.20.70.10">
    <property type="match status" value="2"/>
</dbReference>
<evidence type="ECO:0000256" key="7">
    <source>
        <dbReference type="ARBA" id="ARBA00061317"/>
    </source>
</evidence>
<evidence type="ECO:0000256" key="2">
    <source>
        <dbReference type="ARBA" id="ARBA00022664"/>
    </source>
</evidence>
<dbReference type="GO" id="GO:0070063">
    <property type="term" value="F:RNA polymerase binding"/>
    <property type="evidence" value="ECO:0007669"/>
    <property type="project" value="UniProtKB-ARBA"/>
</dbReference>
<evidence type="ECO:0000256" key="9">
    <source>
        <dbReference type="SAM" id="MobiDB-lite"/>
    </source>
</evidence>
<feature type="domain" description="WW" evidence="10">
    <location>
        <begin position="333"/>
        <end position="366"/>
    </location>
</feature>
<feature type="compositionally biased region" description="Basic and acidic residues" evidence="9">
    <location>
        <begin position="377"/>
        <end position="398"/>
    </location>
</feature>
<dbReference type="InterPro" id="IPR036020">
    <property type="entry name" value="WW_dom_sf"/>
</dbReference>
<dbReference type="InterPro" id="IPR001202">
    <property type="entry name" value="WW_dom"/>
</dbReference>
<name>A0A8S9S8U1_BRACR</name>
<dbReference type="Proteomes" id="UP000712600">
    <property type="component" value="Unassembled WGS sequence"/>
</dbReference>
<evidence type="ECO:0000313" key="13">
    <source>
        <dbReference type="Proteomes" id="UP000712600"/>
    </source>
</evidence>
<evidence type="ECO:0000256" key="5">
    <source>
        <dbReference type="ARBA" id="ARBA00023242"/>
    </source>
</evidence>
<sequence length="696" mass="79513">MPFCKVEQSYHLNHSGVRGDSWTVGVWMMGLRAGELTAGGVEGGESSMNELTRYWVFPGKEYSSLSSSTLVSSWLITERKRVLFNKMRNDEEFCVEEITKSKQAPFQHPNASSINLPRGFAPSMNFQHRPPIQAPQSEQVAHLASQNFQYVGRGGTTMNNGFPPQSYAPQLLQSMHHSLERPSQSNQVQHMPLGHPSLISQPNVSVASGTFLPEPYVQTSDINMNGGPRALFSHQSATSFGHLRAPTQVTGPSSHSQAQQSAPISQANAPSSIMNPTFVHPKVASSQPIPFQEAATDWVEHTSADGRRYFFNKKTKQSTWEKPVELMTLFERADAKTDWKEHSSPDGRKYYYNKVTKQSTWTMPEEMKQGSGTGPEESQKHVVENERVDSQSEGKQIHQENFSYTNKSEAVDVFKSLLKSVNVGSDWTWEQAMREIINDRRYGVLRTLGERKQAFNEFLAQMRKAAEEEKIARQLKRYEDFRRMLEECVELTPSTRWSKAVTMLEDDERFKVVEREKDRRNIFEDHISDLKEKEIAYGPQTTFRRNSDGRKAVRRNSVGIVQSQTAIQRSYIYVGNGHMVRRKFVGKFRRNSDDCTVNRNVFGIYRRTSDDYNGYIFYRNLVDKSSENSDESEIRRKFVGIFLRISDDSNGYIFYRNVVEKSAENSDDPCFVGIPSEMADGIPTTSNFWISLEIDR</sequence>
<dbReference type="GO" id="GO:0071004">
    <property type="term" value="C:U2-type prespliceosome"/>
    <property type="evidence" value="ECO:0007669"/>
    <property type="project" value="TreeGrafter"/>
</dbReference>
<feature type="compositionally biased region" description="Low complexity" evidence="9">
    <location>
        <begin position="252"/>
        <end position="272"/>
    </location>
</feature>
<dbReference type="GO" id="GO:0003723">
    <property type="term" value="F:RNA binding"/>
    <property type="evidence" value="ECO:0007669"/>
    <property type="project" value="TreeGrafter"/>
</dbReference>
<evidence type="ECO:0000256" key="8">
    <source>
        <dbReference type="ARBA" id="ARBA00064817"/>
    </source>
</evidence>
<dbReference type="SMART" id="SM00456">
    <property type="entry name" value="WW"/>
    <property type="match status" value="2"/>
</dbReference>
<dbReference type="InterPro" id="IPR039726">
    <property type="entry name" value="Prp40-like"/>
</dbReference>
<dbReference type="GO" id="GO:0005685">
    <property type="term" value="C:U1 snRNP"/>
    <property type="evidence" value="ECO:0007669"/>
    <property type="project" value="TreeGrafter"/>
</dbReference>
<dbReference type="SUPFAM" id="SSF51045">
    <property type="entry name" value="WW domain"/>
    <property type="match status" value="2"/>
</dbReference>
<reference evidence="12" key="1">
    <citation type="submission" date="2019-12" db="EMBL/GenBank/DDBJ databases">
        <title>Genome sequencing and annotation of Brassica cretica.</title>
        <authorList>
            <person name="Studholme D.J."/>
            <person name="Sarris P."/>
        </authorList>
    </citation>
    <scope>NUCLEOTIDE SEQUENCE</scope>
    <source>
        <strain evidence="12">PFS-109/04</strain>
        <tissue evidence="12">Leaf</tissue>
    </source>
</reference>
<comment type="caution">
    <text evidence="12">The sequence shown here is derived from an EMBL/GenBank/DDBJ whole genome shotgun (WGS) entry which is preliminary data.</text>
</comment>
<dbReference type="FunFam" id="2.20.70.10:FF:000117">
    <property type="entry name" value="Pre-mRNA-processing protein 40B"/>
    <property type="match status" value="1"/>
</dbReference>
<feature type="domain" description="FF" evidence="11">
    <location>
        <begin position="474"/>
        <end position="529"/>
    </location>
</feature>
<feature type="region of interest" description="Disordered" evidence="9">
    <location>
        <begin position="244"/>
        <end position="276"/>
    </location>
</feature>
<dbReference type="InterPro" id="IPR036517">
    <property type="entry name" value="FF_domain_sf"/>
</dbReference>
<dbReference type="CDD" id="cd00201">
    <property type="entry name" value="WW"/>
    <property type="match status" value="2"/>
</dbReference>
<dbReference type="InterPro" id="IPR002713">
    <property type="entry name" value="FF_domain"/>
</dbReference>
<evidence type="ECO:0000259" key="11">
    <source>
        <dbReference type="PROSITE" id="PS51676"/>
    </source>
</evidence>
<evidence type="ECO:0000256" key="3">
    <source>
        <dbReference type="ARBA" id="ARBA00022737"/>
    </source>
</evidence>
<dbReference type="FunFam" id="1.10.10.440:FF:000013">
    <property type="entry name" value="pre-mRNA-processing protein 40A isoform X1"/>
    <property type="match status" value="1"/>
</dbReference>
<dbReference type="PROSITE" id="PS01159">
    <property type="entry name" value="WW_DOMAIN_1"/>
    <property type="match status" value="2"/>
</dbReference>
<dbReference type="PROSITE" id="PS50020">
    <property type="entry name" value="WW_DOMAIN_2"/>
    <property type="match status" value="2"/>
</dbReference>
<proteinExistence type="inferred from homology"/>
<comment type="subunit">
    <text evidence="8">Interacts (via the WW domains) with the phosphorylated C-terminal domain of NRPB1 (via CTD domain).</text>
</comment>
<gene>
    <name evidence="12" type="ORF">F2Q69_00031040</name>
</gene>
<evidence type="ECO:0000256" key="1">
    <source>
        <dbReference type="ARBA" id="ARBA00004123"/>
    </source>
</evidence>
<dbReference type="PANTHER" id="PTHR11864:SF33">
    <property type="entry name" value="PRE-MRNA-PROCESSING PROTEIN 40B"/>
    <property type="match status" value="1"/>
</dbReference>
<dbReference type="SUPFAM" id="SSF81698">
    <property type="entry name" value="FF domain"/>
    <property type="match status" value="2"/>
</dbReference>
<comment type="function">
    <text evidence="6">Binds the phosphorylated C-terminal domain (CTD) of the largest subunit of RNA polymerase II and functions as a scaffold for RNA processing machineries. May be involved in pre-mRNA splicing.</text>
</comment>
<feature type="region of interest" description="Disordered" evidence="9">
    <location>
        <begin position="362"/>
        <end position="401"/>
    </location>
</feature>
<dbReference type="Pfam" id="PF00397">
    <property type="entry name" value="WW"/>
    <property type="match status" value="2"/>
</dbReference>
<comment type="similarity">
    <text evidence="7">Belongs to the PRPF40 family.</text>
</comment>
<evidence type="ECO:0000313" key="12">
    <source>
        <dbReference type="EMBL" id="KAF3588602.1"/>
    </source>
</evidence>
<dbReference type="EMBL" id="QGKX02000088">
    <property type="protein sequence ID" value="KAF3588602.1"/>
    <property type="molecule type" value="Genomic_DNA"/>
</dbReference>
<keyword evidence="5" id="KW-0539">Nucleus</keyword>
<keyword evidence="2" id="KW-0507">mRNA processing</keyword>
<feature type="domain" description="FF" evidence="11">
    <location>
        <begin position="407"/>
        <end position="461"/>
    </location>
</feature>
<dbReference type="Pfam" id="PF01846">
    <property type="entry name" value="FF"/>
    <property type="match status" value="2"/>
</dbReference>
<evidence type="ECO:0000256" key="4">
    <source>
        <dbReference type="ARBA" id="ARBA00023187"/>
    </source>
</evidence>
<dbReference type="PANTHER" id="PTHR11864">
    <property type="entry name" value="PRE-MRNA-PROCESSING PROTEIN PRP40"/>
    <property type="match status" value="1"/>
</dbReference>
<feature type="domain" description="WW" evidence="10">
    <location>
        <begin position="292"/>
        <end position="325"/>
    </location>
</feature>
<comment type="subcellular location">
    <subcellularLocation>
        <location evidence="1">Nucleus</location>
    </subcellularLocation>
</comment>